<protein>
    <submittedName>
        <fullName evidence="5">MarR family transcriptional regulator</fullName>
    </submittedName>
</protein>
<dbReference type="PANTHER" id="PTHR42756">
    <property type="entry name" value="TRANSCRIPTIONAL REGULATOR, MARR"/>
    <property type="match status" value="1"/>
</dbReference>
<proteinExistence type="predicted"/>
<evidence type="ECO:0000313" key="6">
    <source>
        <dbReference type="Proteomes" id="UP000659630"/>
    </source>
</evidence>
<dbReference type="GO" id="GO:0003700">
    <property type="term" value="F:DNA-binding transcription factor activity"/>
    <property type="evidence" value="ECO:0007669"/>
    <property type="project" value="InterPro"/>
</dbReference>
<organism evidence="5 6">
    <name type="scientific">Anaerofilum hominis</name>
    <dbReference type="NCBI Taxonomy" id="2763016"/>
    <lineage>
        <taxon>Bacteria</taxon>
        <taxon>Bacillati</taxon>
        <taxon>Bacillota</taxon>
        <taxon>Clostridia</taxon>
        <taxon>Eubacteriales</taxon>
        <taxon>Oscillospiraceae</taxon>
        <taxon>Anaerofilum</taxon>
    </lineage>
</organism>
<evidence type="ECO:0000256" key="2">
    <source>
        <dbReference type="ARBA" id="ARBA00023125"/>
    </source>
</evidence>
<dbReference type="InterPro" id="IPR036388">
    <property type="entry name" value="WH-like_DNA-bd_sf"/>
</dbReference>
<dbReference type="InterPro" id="IPR036390">
    <property type="entry name" value="WH_DNA-bd_sf"/>
</dbReference>
<accession>A0A923KV48</accession>
<keyword evidence="3" id="KW-0804">Transcription</keyword>
<dbReference type="Gene3D" id="1.10.10.10">
    <property type="entry name" value="Winged helix-like DNA-binding domain superfamily/Winged helix DNA-binding domain"/>
    <property type="match status" value="1"/>
</dbReference>
<keyword evidence="1" id="KW-0805">Transcription regulation</keyword>
<evidence type="ECO:0000313" key="5">
    <source>
        <dbReference type="EMBL" id="MBC5580401.1"/>
    </source>
</evidence>
<dbReference type="SMART" id="SM00347">
    <property type="entry name" value="HTH_MARR"/>
    <property type="match status" value="1"/>
</dbReference>
<feature type="domain" description="HTH marR-type" evidence="4">
    <location>
        <begin position="5"/>
        <end position="140"/>
    </location>
</feature>
<gene>
    <name evidence="5" type="ORF">H8S23_02670</name>
</gene>
<sequence length="176" mass="20287">MENRRDEVTRAAQRLHEMSMLRRIILQKVTQGMDLYFGQLRVVEYIAGHDGCTQAEVAQSMMVTPASMALTAKRLEKAGLLQREVDESSQRCKRLSVTPRGHDLAARCRDFHDEFDQRTFEGFSEEELAALNAFLGRMICNITGEPYPPQDGFVPIGQLEARLRESRREREERKRT</sequence>
<dbReference type="InterPro" id="IPR000835">
    <property type="entry name" value="HTH_MarR-typ"/>
</dbReference>
<dbReference type="GO" id="GO:0003677">
    <property type="term" value="F:DNA binding"/>
    <property type="evidence" value="ECO:0007669"/>
    <property type="project" value="UniProtKB-KW"/>
</dbReference>
<reference evidence="5" key="1">
    <citation type="submission" date="2020-08" db="EMBL/GenBank/DDBJ databases">
        <title>Genome public.</title>
        <authorList>
            <person name="Liu C."/>
            <person name="Sun Q."/>
        </authorList>
    </citation>
    <scope>NUCLEOTIDE SEQUENCE</scope>
    <source>
        <strain evidence="5">BX8</strain>
    </source>
</reference>
<dbReference type="SUPFAM" id="SSF46785">
    <property type="entry name" value="Winged helix' DNA-binding domain"/>
    <property type="match status" value="1"/>
</dbReference>
<keyword evidence="2" id="KW-0238">DNA-binding</keyword>
<dbReference type="PANTHER" id="PTHR42756:SF1">
    <property type="entry name" value="TRANSCRIPTIONAL REPRESSOR OF EMRAB OPERON"/>
    <property type="match status" value="1"/>
</dbReference>
<dbReference type="PROSITE" id="PS50995">
    <property type="entry name" value="HTH_MARR_2"/>
    <property type="match status" value="1"/>
</dbReference>
<dbReference type="EMBL" id="JACONZ010000001">
    <property type="protein sequence ID" value="MBC5580401.1"/>
    <property type="molecule type" value="Genomic_DNA"/>
</dbReference>
<dbReference type="RefSeq" id="WP_186886757.1">
    <property type="nucleotide sequence ID" value="NZ_JACONZ010000001.1"/>
</dbReference>
<dbReference type="Pfam" id="PF01047">
    <property type="entry name" value="MarR"/>
    <property type="match status" value="1"/>
</dbReference>
<evidence type="ECO:0000256" key="1">
    <source>
        <dbReference type="ARBA" id="ARBA00023015"/>
    </source>
</evidence>
<name>A0A923KV48_9FIRM</name>
<dbReference type="PRINTS" id="PR00598">
    <property type="entry name" value="HTHMARR"/>
</dbReference>
<comment type="caution">
    <text evidence="5">The sequence shown here is derived from an EMBL/GenBank/DDBJ whole genome shotgun (WGS) entry which is preliminary data.</text>
</comment>
<evidence type="ECO:0000256" key="3">
    <source>
        <dbReference type="ARBA" id="ARBA00023163"/>
    </source>
</evidence>
<dbReference type="Proteomes" id="UP000659630">
    <property type="component" value="Unassembled WGS sequence"/>
</dbReference>
<dbReference type="AlphaFoldDB" id="A0A923KV48"/>
<evidence type="ECO:0000259" key="4">
    <source>
        <dbReference type="PROSITE" id="PS50995"/>
    </source>
</evidence>
<keyword evidence="6" id="KW-1185">Reference proteome</keyword>